<dbReference type="PANTHER" id="PTHR11426">
    <property type="entry name" value="HISTONE H3"/>
    <property type="match status" value="1"/>
</dbReference>
<dbReference type="OrthoDB" id="420022at2759"/>
<protein>
    <submittedName>
        <fullName evidence="3">Histone H3.3 type b</fullName>
    </submittedName>
</protein>
<dbReference type="SMART" id="SM00428">
    <property type="entry name" value="H3"/>
    <property type="match status" value="1"/>
</dbReference>
<evidence type="ECO:0000313" key="3">
    <source>
        <dbReference type="EMBL" id="GFU29797.1"/>
    </source>
</evidence>
<dbReference type="Gene3D" id="1.10.20.10">
    <property type="entry name" value="Histone, subunit A"/>
    <property type="match status" value="1"/>
</dbReference>
<evidence type="ECO:0000256" key="1">
    <source>
        <dbReference type="ARBA" id="ARBA00010343"/>
    </source>
</evidence>
<reference evidence="3" key="1">
    <citation type="submission" date="2020-08" db="EMBL/GenBank/DDBJ databases">
        <title>Multicomponent nature underlies the extraordinary mechanical properties of spider dragline silk.</title>
        <authorList>
            <person name="Kono N."/>
            <person name="Nakamura H."/>
            <person name="Mori M."/>
            <person name="Yoshida Y."/>
            <person name="Ohtoshi R."/>
            <person name="Malay A.D."/>
            <person name="Moran D.A.P."/>
            <person name="Tomita M."/>
            <person name="Numata K."/>
            <person name="Arakawa K."/>
        </authorList>
    </citation>
    <scope>NUCLEOTIDE SEQUENCE</scope>
</reference>
<dbReference type="SUPFAM" id="SSF47113">
    <property type="entry name" value="Histone-fold"/>
    <property type="match status" value="1"/>
</dbReference>
<dbReference type="InterPro" id="IPR007125">
    <property type="entry name" value="H2A/H2B/H3"/>
</dbReference>
<feature type="domain" description="Core Histone H2A/H2B/H3" evidence="2">
    <location>
        <begin position="2"/>
        <end position="73"/>
    </location>
</feature>
<dbReference type="InterPro" id="IPR000164">
    <property type="entry name" value="Histone_H3/CENP-A"/>
</dbReference>
<organism evidence="3 4">
    <name type="scientific">Nephila pilipes</name>
    <name type="common">Giant wood spider</name>
    <name type="synonym">Nephila maculata</name>
    <dbReference type="NCBI Taxonomy" id="299642"/>
    <lineage>
        <taxon>Eukaryota</taxon>
        <taxon>Metazoa</taxon>
        <taxon>Ecdysozoa</taxon>
        <taxon>Arthropoda</taxon>
        <taxon>Chelicerata</taxon>
        <taxon>Arachnida</taxon>
        <taxon>Araneae</taxon>
        <taxon>Araneomorphae</taxon>
        <taxon>Entelegynae</taxon>
        <taxon>Araneoidea</taxon>
        <taxon>Nephilidae</taxon>
        <taxon>Nephila</taxon>
    </lineage>
</organism>
<feature type="non-terminal residue" evidence="3">
    <location>
        <position position="1"/>
    </location>
</feature>
<evidence type="ECO:0000313" key="4">
    <source>
        <dbReference type="Proteomes" id="UP000887013"/>
    </source>
</evidence>
<dbReference type="InterPro" id="IPR009072">
    <property type="entry name" value="Histone-fold"/>
</dbReference>
<dbReference type="GO" id="GO:0046982">
    <property type="term" value="F:protein heterodimerization activity"/>
    <property type="evidence" value="ECO:0007669"/>
    <property type="project" value="InterPro"/>
</dbReference>
<name>A0A8X6QK76_NEPPI</name>
<comment type="caution">
    <text evidence="3">The sequence shown here is derived from an EMBL/GenBank/DDBJ whole genome shotgun (WGS) entry which is preliminary data.</text>
</comment>
<accession>A0A8X6QK76</accession>
<dbReference type="PROSITE" id="PS00959">
    <property type="entry name" value="HISTONE_H3_2"/>
    <property type="match status" value="1"/>
</dbReference>
<dbReference type="GO" id="GO:0030527">
    <property type="term" value="F:structural constituent of chromatin"/>
    <property type="evidence" value="ECO:0007669"/>
    <property type="project" value="InterPro"/>
</dbReference>
<gene>
    <name evidence="3" type="primary">H3b</name>
    <name evidence="3" type="ORF">NPIL_359651</name>
</gene>
<dbReference type="EMBL" id="BMAW01129291">
    <property type="protein sequence ID" value="GFU29797.1"/>
    <property type="molecule type" value="Genomic_DNA"/>
</dbReference>
<evidence type="ECO:0000259" key="2">
    <source>
        <dbReference type="Pfam" id="PF00125"/>
    </source>
</evidence>
<dbReference type="GO" id="GO:0003677">
    <property type="term" value="F:DNA binding"/>
    <property type="evidence" value="ECO:0007669"/>
    <property type="project" value="InterPro"/>
</dbReference>
<comment type="similarity">
    <text evidence="1">Belongs to the histone H3 family.</text>
</comment>
<dbReference type="AlphaFoldDB" id="A0A8X6QK76"/>
<dbReference type="PRINTS" id="PR00622">
    <property type="entry name" value="HISTONEH3"/>
</dbReference>
<dbReference type="Pfam" id="PF00125">
    <property type="entry name" value="Histone"/>
    <property type="match status" value="1"/>
</dbReference>
<dbReference type="GO" id="GO:0000786">
    <property type="term" value="C:nucleosome"/>
    <property type="evidence" value="ECO:0007669"/>
    <property type="project" value="InterPro"/>
</dbReference>
<dbReference type="CDD" id="cd22911">
    <property type="entry name" value="HFD_H3"/>
    <property type="match status" value="1"/>
</dbReference>
<proteinExistence type="inferred from homology"/>
<sequence length="80" mass="9320">ALLILKLPFSRLVKEILDEMSETKYRWAVKAVEALQESSEYYLVSLFEDAQLCAFHAGRVTVMKRDLQLARRLRGRLGFM</sequence>
<keyword evidence="4" id="KW-1185">Reference proteome</keyword>
<dbReference type="Proteomes" id="UP000887013">
    <property type="component" value="Unassembled WGS sequence"/>
</dbReference>